<dbReference type="GO" id="GO:0016491">
    <property type="term" value="F:oxidoreductase activity"/>
    <property type="evidence" value="ECO:0007669"/>
    <property type="project" value="InterPro"/>
</dbReference>
<protein>
    <submittedName>
        <fullName evidence="2">FAD-dependent oxidoreductase</fullName>
    </submittedName>
</protein>
<dbReference type="SUPFAM" id="SSF51905">
    <property type="entry name" value="FAD/NAD(P)-binding domain"/>
    <property type="match status" value="1"/>
</dbReference>
<feature type="domain" description="Amine oxidase" evidence="1">
    <location>
        <begin position="9"/>
        <end position="271"/>
    </location>
</feature>
<evidence type="ECO:0000313" key="2">
    <source>
        <dbReference type="EMBL" id="AZN30116.1"/>
    </source>
</evidence>
<reference evidence="2 3" key="1">
    <citation type="submission" date="2018-12" db="EMBL/GenBank/DDBJ databases">
        <title>Complete genome sequence of Flaviflexus salsibiostraticola KCTC 33148.</title>
        <authorList>
            <person name="Bae J.-W."/>
        </authorList>
    </citation>
    <scope>NUCLEOTIDE SEQUENCE [LARGE SCALE GENOMIC DNA]</scope>
    <source>
        <strain evidence="2 3">KCTC 33148</strain>
    </source>
</reference>
<dbReference type="Pfam" id="PF01593">
    <property type="entry name" value="Amino_oxidase"/>
    <property type="match status" value="1"/>
</dbReference>
<dbReference type="AlphaFoldDB" id="A0A3S8Z9Y2"/>
<dbReference type="Gene3D" id="3.50.50.60">
    <property type="entry name" value="FAD/NAD(P)-binding domain"/>
    <property type="match status" value="1"/>
</dbReference>
<dbReference type="SUPFAM" id="SSF54373">
    <property type="entry name" value="FAD-linked reductases, C-terminal domain"/>
    <property type="match status" value="1"/>
</dbReference>
<accession>A0A3S8Z9Y2</accession>
<organism evidence="2 3">
    <name type="scientific">Flaviflexus salsibiostraticola</name>
    <dbReference type="NCBI Taxonomy" id="1282737"/>
    <lineage>
        <taxon>Bacteria</taxon>
        <taxon>Bacillati</taxon>
        <taxon>Actinomycetota</taxon>
        <taxon>Actinomycetes</taxon>
        <taxon>Actinomycetales</taxon>
        <taxon>Actinomycetaceae</taxon>
        <taxon>Flaviflexus</taxon>
    </lineage>
</organism>
<dbReference type="PRINTS" id="PR00419">
    <property type="entry name" value="ADXRDTASE"/>
</dbReference>
<dbReference type="InterPro" id="IPR002937">
    <property type="entry name" value="Amino_oxidase"/>
</dbReference>
<dbReference type="KEGG" id="fsl:EJO69_07195"/>
<sequence>MIVIVGGGLAGLITARELSRAGHEVTLLEKRDKLGGLVAAETIGGVRVDIGAESYARRSQRVTDYLASLGLETLLPAGRSWIWDGAALPIPADSSLGIPANPSADDVASIIGDTTRAEEDLTLGPEVGSDADTLGDLVEARMGTAVRERLVRPIAGAIYSSDPSNLAINPQLKADFLAEGSLAKAVAKGLSGPAVASVVGGMFRLVDTLARQAQEAGAELLTSATVTSLGRAPAGQTTVTALVEGAERSFVASHTVLAADLASARSLLGHVMDLEPLTIPQGRPTTHVTLVLDAPELDAAPRGSGLLCVAGSSRAKALTHLSCKWPWLRDVTDRHIIRVSYALNEDMSAGQALADVNQLMGVALTEEVIAGSRTVRWGGALTPSTPELRAWADALEPPPSISIVGAWKAGTGISAVIPHALDTAAAILARLR</sequence>
<dbReference type="Gene3D" id="1.10.3110.10">
    <property type="entry name" value="protoporphyrinogen ix oxidase, domain 3"/>
    <property type="match status" value="1"/>
</dbReference>
<proteinExistence type="predicted"/>
<gene>
    <name evidence="2" type="ORF">EJO69_07195</name>
</gene>
<dbReference type="EMBL" id="CP034438">
    <property type="protein sequence ID" value="AZN30116.1"/>
    <property type="molecule type" value="Genomic_DNA"/>
</dbReference>
<dbReference type="Gene3D" id="3.90.660.20">
    <property type="entry name" value="Protoporphyrinogen oxidase, mitochondrial, domain 2"/>
    <property type="match status" value="1"/>
</dbReference>
<dbReference type="Proteomes" id="UP000270021">
    <property type="component" value="Chromosome"/>
</dbReference>
<dbReference type="InterPro" id="IPR036188">
    <property type="entry name" value="FAD/NAD-bd_sf"/>
</dbReference>
<dbReference type="InterPro" id="IPR050464">
    <property type="entry name" value="Zeta_carotene_desat/Oxidored"/>
</dbReference>
<name>A0A3S8Z9Y2_9ACTO</name>
<dbReference type="OrthoDB" id="3450553at2"/>
<evidence type="ECO:0000259" key="1">
    <source>
        <dbReference type="Pfam" id="PF01593"/>
    </source>
</evidence>
<dbReference type="PANTHER" id="PTHR42923">
    <property type="entry name" value="PROTOPORPHYRINOGEN OXIDASE"/>
    <property type="match status" value="1"/>
</dbReference>
<keyword evidence="3" id="KW-1185">Reference proteome</keyword>
<evidence type="ECO:0000313" key="3">
    <source>
        <dbReference type="Proteomes" id="UP000270021"/>
    </source>
</evidence>